<dbReference type="STRING" id="8022.A0A061A6Q9"/>
<dbReference type="EMBL" id="FR978882">
    <property type="protein sequence ID" value="CDR18500.1"/>
    <property type="molecule type" value="Genomic_DNA"/>
</dbReference>
<dbReference type="Proteomes" id="UP000193380">
    <property type="component" value="Unassembled WGS sequence"/>
</dbReference>
<evidence type="ECO:0000313" key="3">
    <source>
        <dbReference type="Proteomes" id="UP000193380"/>
    </source>
</evidence>
<dbReference type="Gene3D" id="3.30.200.20">
    <property type="entry name" value="Phosphorylase Kinase, domain 1"/>
    <property type="match status" value="1"/>
</dbReference>
<feature type="compositionally biased region" description="Pro residues" evidence="1">
    <location>
        <begin position="11"/>
        <end position="26"/>
    </location>
</feature>
<organism evidence="2 3">
    <name type="scientific">Oncorhynchus mykiss</name>
    <name type="common">Rainbow trout</name>
    <name type="synonym">Salmo gairdneri</name>
    <dbReference type="NCBI Taxonomy" id="8022"/>
    <lineage>
        <taxon>Eukaryota</taxon>
        <taxon>Metazoa</taxon>
        <taxon>Chordata</taxon>
        <taxon>Craniata</taxon>
        <taxon>Vertebrata</taxon>
        <taxon>Euteleostomi</taxon>
        <taxon>Actinopterygii</taxon>
        <taxon>Neopterygii</taxon>
        <taxon>Teleostei</taxon>
        <taxon>Protacanthopterygii</taxon>
        <taxon>Salmoniformes</taxon>
        <taxon>Salmonidae</taxon>
        <taxon>Salmoninae</taxon>
        <taxon>Oncorhynchus</taxon>
    </lineage>
</organism>
<reference evidence="2" key="1">
    <citation type="journal article" date="2014" name="Nat. Commun.">
        <title>The rainbow trout genome provides novel insights into evolution after whole-genome duplication in vertebrates.</title>
        <authorList>
            <person name="Berthelot C."/>
            <person name="Brunet F."/>
            <person name="Chalopin D."/>
            <person name="Juanchich A."/>
            <person name="Bernard M."/>
            <person name="Noel B."/>
            <person name="Bento P."/>
            <person name="Da Silva C."/>
            <person name="Labadie K."/>
            <person name="Alberti A."/>
            <person name="Aury J.M."/>
            <person name="Louis A."/>
            <person name="Dehais P."/>
            <person name="Bardou P."/>
            <person name="Montfort J."/>
            <person name="Klopp C."/>
            <person name="Cabau C."/>
            <person name="Gaspin C."/>
            <person name="Thorgaard G.H."/>
            <person name="Boussaha M."/>
            <person name="Quillet E."/>
            <person name="Guyomard R."/>
            <person name="Galiana D."/>
            <person name="Bobe J."/>
            <person name="Volff J.N."/>
            <person name="Genet C."/>
            <person name="Wincker P."/>
            <person name="Jaillon O."/>
            <person name="Roest Crollius H."/>
            <person name="Guiguen Y."/>
        </authorList>
    </citation>
    <scope>NUCLEOTIDE SEQUENCE [LARGE SCALE GENOMIC DNA]</scope>
</reference>
<dbReference type="AlphaFoldDB" id="A0A061A6Q9"/>
<proteinExistence type="predicted"/>
<accession>A0A061A6Q9</accession>
<protein>
    <submittedName>
        <fullName evidence="2">Uncharacterized protein</fullName>
    </submittedName>
</protein>
<gene>
    <name evidence="2" type="ORF">GSONMT00039091001</name>
</gene>
<name>A0A061A6Q9_ONCMY</name>
<evidence type="ECO:0000313" key="2">
    <source>
        <dbReference type="EMBL" id="CDR18500.1"/>
    </source>
</evidence>
<evidence type="ECO:0000256" key="1">
    <source>
        <dbReference type="SAM" id="MobiDB-lite"/>
    </source>
</evidence>
<feature type="region of interest" description="Disordered" evidence="1">
    <location>
        <begin position="1"/>
        <end position="26"/>
    </location>
</feature>
<sequence length="107" mass="11376">MDLEKGLPPTQEEPPPYPDAPPYPALSPPFPASVPHYAEADIISLQGVSGNNTYAVPALTSPSPTAADCTPLPELPRHCLVFKEKLGEGQFGEVCMPMCVCVCLLNV</sequence>
<dbReference type="PaxDb" id="8022-A0A061A6Q9"/>
<reference evidence="2" key="2">
    <citation type="submission" date="2014-03" db="EMBL/GenBank/DDBJ databases">
        <authorList>
            <person name="Genoscope - CEA"/>
        </authorList>
    </citation>
    <scope>NUCLEOTIDE SEQUENCE</scope>
</reference>